<dbReference type="AlphaFoldDB" id="A0AAV4CZ39"/>
<organism evidence="1 2">
    <name type="scientific">Plakobranchus ocellatus</name>
    <dbReference type="NCBI Taxonomy" id="259542"/>
    <lineage>
        <taxon>Eukaryota</taxon>
        <taxon>Metazoa</taxon>
        <taxon>Spiralia</taxon>
        <taxon>Lophotrochozoa</taxon>
        <taxon>Mollusca</taxon>
        <taxon>Gastropoda</taxon>
        <taxon>Heterobranchia</taxon>
        <taxon>Euthyneura</taxon>
        <taxon>Panpulmonata</taxon>
        <taxon>Sacoglossa</taxon>
        <taxon>Placobranchoidea</taxon>
        <taxon>Plakobranchidae</taxon>
        <taxon>Plakobranchus</taxon>
    </lineage>
</organism>
<keyword evidence="2" id="KW-1185">Reference proteome</keyword>
<accession>A0AAV4CZ39</accession>
<reference evidence="1 2" key="1">
    <citation type="journal article" date="2021" name="Elife">
        <title>Chloroplast acquisition without the gene transfer in kleptoplastic sea slugs, Plakobranchus ocellatus.</title>
        <authorList>
            <person name="Maeda T."/>
            <person name="Takahashi S."/>
            <person name="Yoshida T."/>
            <person name="Shimamura S."/>
            <person name="Takaki Y."/>
            <person name="Nagai Y."/>
            <person name="Toyoda A."/>
            <person name="Suzuki Y."/>
            <person name="Arimoto A."/>
            <person name="Ishii H."/>
            <person name="Satoh N."/>
            <person name="Nishiyama T."/>
            <person name="Hasebe M."/>
            <person name="Maruyama T."/>
            <person name="Minagawa J."/>
            <person name="Obokata J."/>
            <person name="Shigenobu S."/>
        </authorList>
    </citation>
    <scope>NUCLEOTIDE SEQUENCE [LARGE SCALE GENOMIC DNA]</scope>
</reference>
<proteinExistence type="predicted"/>
<dbReference type="Proteomes" id="UP000735302">
    <property type="component" value="Unassembled WGS sequence"/>
</dbReference>
<evidence type="ECO:0000313" key="2">
    <source>
        <dbReference type="Proteomes" id="UP000735302"/>
    </source>
</evidence>
<protein>
    <recommendedName>
        <fullName evidence="3">Sushi domain-containing protein</fullName>
    </recommendedName>
</protein>
<evidence type="ECO:0000313" key="1">
    <source>
        <dbReference type="EMBL" id="GFO37209.1"/>
    </source>
</evidence>
<sequence length="127" mass="14612">MLICNRLSASGSDPFSVTFDMVYHVLFIAMEHTYCKYKGRTIKHSASFQLSTTPCYTYICNNRKLEISHAECWWEGKCYKTGQILRVKSGKYQCVQTIGKNVGFKPVNVNRGSKINWKPGQMLKFPK</sequence>
<comment type="caution">
    <text evidence="1">The sequence shown here is derived from an EMBL/GenBank/DDBJ whole genome shotgun (WGS) entry which is preliminary data.</text>
</comment>
<name>A0AAV4CZ39_9GAST</name>
<gene>
    <name evidence="1" type="ORF">PoB_006371400</name>
</gene>
<dbReference type="EMBL" id="BLXT01007182">
    <property type="protein sequence ID" value="GFO37209.1"/>
    <property type="molecule type" value="Genomic_DNA"/>
</dbReference>
<evidence type="ECO:0008006" key="3">
    <source>
        <dbReference type="Google" id="ProtNLM"/>
    </source>
</evidence>